<protein>
    <recommendedName>
        <fullName evidence="2">C2H2-type domain-containing protein</fullName>
    </recommendedName>
</protein>
<dbReference type="AlphaFoldDB" id="A0A8S1DR30"/>
<dbReference type="OrthoDB" id="6730379at2759"/>
<gene>
    <name evidence="3" type="ORF">CLODIP_2_CD15248</name>
</gene>
<organism evidence="3 4">
    <name type="scientific">Cloeon dipterum</name>
    <dbReference type="NCBI Taxonomy" id="197152"/>
    <lineage>
        <taxon>Eukaryota</taxon>
        <taxon>Metazoa</taxon>
        <taxon>Ecdysozoa</taxon>
        <taxon>Arthropoda</taxon>
        <taxon>Hexapoda</taxon>
        <taxon>Insecta</taxon>
        <taxon>Pterygota</taxon>
        <taxon>Palaeoptera</taxon>
        <taxon>Ephemeroptera</taxon>
        <taxon>Pisciforma</taxon>
        <taxon>Baetidae</taxon>
        <taxon>Cloeon</taxon>
    </lineage>
</organism>
<accession>A0A8S1DR30</accession>
<reference evidence="3 4" key="1">
    <citation type="submission" date="2020-04" db="EMBL/GenBank/DDBJ databases">
        <authorList>
            <person name="Alioto T."/>
            <person name="Alioto T."/>
            <person name="Gomez Garrido J."/>
        </authorList>
    </citation>
    <scope>NUCLEOTIDE SEQUENCE [LARGE SCALE GENOMIC DNA]</scope>
</reference>
<evidence type="ECO:0000313" key="3">
    <source>
        <dbReference type="EMBL" id="CAB3383201.1"/>
    </source>
</evidence>
<dbReference type="InterPro" id="IPR013087">
    <property type="entry name" value="Znf_C2H2_type"/>
</dbReference>
<evidence type="ECO:0000259" key="2">
    <source>
        <dbReference type="PROSITE" id="PS00028"/>
    </source>
</evidence>
<feature type="region of interest" description="Disordered" evidence="1">
    <location>
        <begin position="173"/>
        <end position="215"/>
    </location>
</feature>
<dbReference type="PROSITE" id="PS00028">
    <property type="entry name" value="ZINC_FINGER_C2H2_1"/>
    <property type="match status" value="1"/>
</dbReference>
<feature type="compositionally biased region" description="Polar residues" evidence="1">
    <location>
        <begin position="173"/>
        <end position="185"/>
    </location>
</feature>
<dbReference type="Proteomes" id="UP000494165">
    <property type="component" value="Unassembled WGS sequence"/>
</dbReference>
<dbReference type="EMBL" id="CADEPI010000300">
    <property type="protein sequence ID" value="CAB3383201.1"/>
    <property type="molecule type" value="Genomic_DNA"/>
</dbReference>
<evidence type="ECO:0000256" key="1">
    <source>
        <dbReference type="SAM" id="MobiDB-lite"/>
    </source>
</evidence>
<keyword evidence="4" id="KW-1185">Reference proteome</keyword>
<sequence length="215" mass="24439">MFTELQELLEHMETYCQLRMQRRWRVGRLCVQCKDAFHSPWDLMVHVQAAHMLSTCTSSACPTRRRPRLSPRPSVRPLETLNDDMEGGSPRAAARGRRATVATSIIDLDEDEDEMEEELLNDLHLHPSRRTNNNIIDPQGTLDPKGQLEQVHKQAQQQNCIVRAVRLNASRTLTRNSADLNSTKPPMSMTKGERQRDRMAAAGGRLKKSSKSKAD</sequence>
<comment type="caution">
    <text evidence="3">The sequence shown here is derived from an EMBL/GenBank/DDBJ whole genome shotgun (WGS) entry which is preliminary data.</text>
</comment>
<feature type="domain" description="C2H2-type" evidence="2">
    <location>
        <begin position="30"/>
        <end position="51"/>
    </location>
</feature>
<evidence type="ECO:0000313" key="4">
    <source>
        <dbReference type="Proteomes" id="UP000494165"/>
    </source>
</evidence>
<name>A0A8S1DR30_9INSE</name>
<feature type="region of interest" description="Disordered" evidence="1">
    <location>
        <begin position="58"/>
        <end position="95"/>
    </location>
</feature>
<proteinExistence type="predicted"/>
<feature type="compositionally biased region" description="Basic residues" evidence="1">
    <location>
        <begin position="205"/>
        <end position="215"/>
    </location>
</feature>